<dbReference type="EMBL" id="NCKV01002718">
    <property type="protein sequence ID" value="RWS26482.1"/>
    <property type="molecule type" value="Genomic_DNA"/>
</dbReference>
<dbReference type="InterPro" id="IPR028082">
    <property type="entry name" value="Peripla_BP_I"/>
</dbReference>
<accession>A0A443SG68</accession>
<dbReference type="STRING" id="299467.A0A443SG68"/>
<evidence type="ECO:0000313" key="1">
    <source>
        <dbReference type="EMBL" id="RWS26482.1"/>
    </source>
</evidence>
<dbReference type="VEuPathDB" id="VectorBase:LDEU005558"/>
<keyword evidence="1" id="KW-0675">Receptor</keyword>
<protein>
    <submittedName>
        <fullName evidence="1">Atrial natriuretic peptide receptor 1-like protein</fullName>
    </submittedName>
</protein>
<dbReference type="Proteomes" id="UP000288716">
    <property type="component" value="Unassembled WGS sequence"/>
</dbReference>
<proteinExistence type="predicted"/>
<comment type="caution">
    <text evidence="1">The sequence shown here is derived from an EMBL/GenBank/DDBJ whole genome shotgun (WGS) entry which is preliminary data.</text>
</comment>
<name>A0A443SG68_9ACAR</name>
<organism evidence="1 2">
    <name type="scientific">Leptotrombidium deliense</name>
    <dbReference type="NCBI Taxonomy" id="299467"/>
    <lineage>
        <taxon>Eukaryota</taxon>
        <taxon>Metazoa</taxon>
        <taxon>Ecdysozoa</taxon>
        <taxon>Arthropoda</taxon>
        <taxon>Chelicerata</taxon>
        <taxon>Arachnida</taxon>
        <taxon>Acari</taxon>
        <taxon>Acariformes</taxon>
        <taxon>Trombidiformes</taxon>
        <taxon>Prostigmata</taxon>
        <taxon>Anystina</taxon>
        <taxon>Parasitengona</taxon>
        <taxon>Trombiculoidea</taxon>
        <taxon>Trombiculidae</taxon>
        <taxon>Leptotrombidium</taxon>
    </lineage>
</organism>
<keyword evidence="2" id="KW-1185">Reference proteome</keyword>
<reference evidence="1 2" key="1">
    <citation type="journal article" date="2018" name="Gigascience">
        <title>Genomes of trombidid mites reveal novel predicted allergens and laterally-transferred genes associated with secondary metabolism.</title>
        <authorList>
            <person name="Dong X."/>
            <person name="Chaisiri K."/>
            <person name="Xia D."/>
            <person name="Armstrong S.D."/>
            <person name="Fang Y."/>
            <person name="Donnelly M.J."/>
            <person name="Kadowaki T."/>
            <person name="McGarry J.W."/>
            <person name="Darby A.C."/>
            <person name="Makepeace B.L."/>
        </authorList>
    </citation>
    <scope>NUCLEOTIDE SEQUENCE [LARGE SCALE GENOMIC DNA]</scope>
    <source>
        <strain evidence="1">UoL-UT</strain>
    </source>
</reference>
<dbReference type="SUPFAM" id="SSF53822">
    <property type="entry name" value="Periplasmic binding protein-like I"/>
    <property type="match status" value="1"/>
</dbReference>
<sequence>MAQSGEYVFFSIELFTSKSETRRPWWREDDPLRNHRAKKAYEALLQVTARVPDTNEYSKFARTVKEIAKDKFGFDYKQEESASIEAVVVRRMVHT</sequence>
<dbReference type="AlphaFoldDB" id="A0A443SG68"/>
<evidence type="ECO:0000313" key="2">
    <source>
        <dbReference type="Proteomes" id="UP000288716"/>
    </source>
</evidence>
<dbReference type="Gene3D" id="3.40.50.2300">
    <property type="match status" value="1"/>
</dbReference>
<gene>
    <name evidence="1" type="ORF">B4U80_01154</name>
</gene>
<dbReference type="OrthoDB" id="302535at2759"/>